<feature type="non-terminal residue" evidence="2">
    <location>
        <position position="86"/>
    </location>
</feature>
<dbReference type="EMBL" id="JASPKZ010009978">
    <property type="protein sequence ID" value="KAJ9575333.1"/>
    <property type="molecule type" value="Genomic_DNA"/>
</dbReference>
<organism evidence="2 3">
    <name type="scientific">Diploptera punctata</name>
    <name type="common">Pacific beetle cockroach</name>
    <dbReference type="NCBI Taxonomy" id="6984"/>
    <lineage>
        <taxon>Eukaryota</taxon>
        <taxon>Metazoa</taxon>
        <taxon>Ecdysozoa</taxon>
        <taxon>Arthropoda</taxon>
        <taxon>Hexapoda</taxon>
        <taxon>Insecta</taxon>
        <taxon>Pterygota</taxon>
        <taxon>Neoptera</taxon>
        <taxon>Polyneoptera</taxon>
        <taxon>Dictyoptera</taxon>
        <taxon>Blattodea</taxon>
        <taxon>Blaberoidea</taxon>
        <taxon>Blaberidae</taxon>
        <taxon>Diplopterinae</taxon>
        <taxon>Diploptera</taxon>
    </lineage>
</organism>
<proteinExistence type="predicted"/>
<keyword evidence="1" id="KW-1133">Transmembrane helix</keyword>
<comment type="caution">
    <text evidence="2">The sequence shown here is derived from an EMBL/GenBank/DDBJ whole genome shotgun (WGS) entry which is preliminary data.</text>
</comment>
<gene>
    <name evidence="2" type="ORF">L9F63_025715</name>
</gene>
<evidence type="ECO:0000313" key="2">
    <source>
        <dbReference type="EMBL" id="KAJ9575333.1"/>
    </source>
</evidence>
<evidence type="ECO:0000313" key="3">
    <source>
        <dbReference type="Proteomes" id="UP001233999"/>
    </source>
</evidence>
<evidence type="ECO:0000256" key="1">
    <source>
        <dbReference type="SAM" id="Phobius"/>
    </source>
</evidence>
<dbReference type="AlphaFoldDB" id="A0AAD7Z8B7"/>
<sequence length="86" mass="9771">FCFILCITFKIFVIEFVVIVSWFRILHSLIVLNLLCCSGNDMVGSESSFPCRRSIDKFAIAACSGQSWLKELALMQLVHRGLFHSL</sequence>
<keyword evidence="1" id="KW-0812">Transmembrane</keyword>
<keyword evidence="1" id="KW-0472">Membrane</keyword>
<keyword evidence="3" id="KW-1185">Reference proteome</keyword>
<accession>A0AAD7Z8B7</accession>
<feature type="transmembrane region" description="Helical" evidence="1">
    <location>
        <begin position="12"/>
        <end position="35"/>
    </location>
</feature>
<name>A0AAD7Z8B7_DIPPU</name>
<reference evidence="2" key="1">
    <citation type="journal article" date="2023" name="IScience">
        <title>Live-bearing cockroach genome reveals convergent evolutionary mechanisms linked to viviparity in insects and beyond.</title>
        <authorList>
            <person name="Fouks B."/>
            <person name="Harrison M.C."/>
            <person name="Mikhailova A.A."/>
            <person name="Marchal E."/>
            <person name="English S."/>
            <person name="Carruthers M."/>
            <person name="Jennings E.C."/>
            <person name="Chiamaka E.L."/>
            <person name="Frigard R.A."/>
            <person name="Pippel M."/>
            <person name="Attardo G.M."/>
            <person name="Benoit J.B."/>
            <person name="Bornberg-Bauer E."/>
            <person name="Tobe S.S."/>
        </authorList>
    </citation>
    <scope>NUCLEOTIDE SEQUENCE</scope>
    <source>
        <strain evidence="2">Stay&amp;Tobe</strain>
    </source>
</reference>
<feature type="non-terminal residue" evidence="2">
    <location>
        <position position="1"/>
    </location>
</feature>
<dbReference type="Proteomes" id="UP001233999">
    <property type="component" value="Unassembled WGS sequence"/>
</dbReference>
<protein>
    <submittedName>
        <fullName evidence="2">Uncharacterized protein</fullName>
    </submittedName>
</protein>
<reference evidence="2" key="2">
    <citation type="submission" date="2023-05" db="EMBL/GenBank/DDBJ databases">
        <authorList>
            <person name="Fouks B."/>
        </authorList>
    </citation>
    <scope>NUCLEOTIDE SEQUENCE</scope>
    <source>
        <strain evidence="2">Stay&amp;Tobe</strain>
        <tissue evidence="2">Testes</tissue>
    </source>
</reference>